<dbReference type="GO" id="GO:0005743">
    <property type="term" value="C:mitochondrial inner membrane"/>
    <property type="evidence" value="ECO:0007669"/>
    <property type="project" value="UniProtKB-SubCell"/>
</dbReference>
<evidence type="ECO:0000313" key="11">
    <source>
        <dbReference type="Proteomes" id="UP001172102"/>
    </source>
</evidence>
<evidence type="ECO:0000313" key="10">
    <source>
        <dbReference type="EMBL" id="KAK0715189.1"/>
    </source>
</evidence>
<dbReference type="EMBL" id="JAUKUA010000004">
    <property type="protein sequence ID" value="KAK0715189.1"/>
    <property type="molecule type" value="Genomic_DNA"/>
</dbReference>
<protein>
    <recommendedName>
        <fullName evidence="8">ATPase synthesis protein 25</fullName>
    </recommendedName>
</protein>
<evidence type="ECO:0000256" key="6">
    <source>
        <dbReference type="ARBA" id="ARBA00023128"/>
    </source>
</evidence>
<organism evidence="10 11">
    <name type="scientific">Lasiosphaeris hirsuta</name>
    <dbReference type="NCBI Taxonomy" id="260670"/>
    <lineage>
        <taxon>Eukaryota</taxon>
        <taxon>Fungi</taxon>
        <taxon>Dikarya</taxon>
        <taxon>Ascomycota</taxon>
        <taxon>Pezizomycotina</taxon>
        <taxon>Sordariomycetes</taxon>
        <taxon>Sordariomycetidae</taxon>
        <taxon>Sordariales</taxon>
        <taxon>Lasiosphaeriaceae</taxon>
        <taxon>Lasiosphaeris</taxon>
    </lineage>
</organism>
<dbReference type="GO" id="GO:0048255">
    <property type="term" value="P:mRNA stabilization"/>
    <property type="evidence" value="ECO:0007669"/>
    <property type="project" value="TreeGrafter"/>
</dbReference>
<evidence type="ECO:0000256" key="1">
    <source>
        <dbReference type="ARBA" id="ARBA00003470"/>
    </source>
</evidence>
<evidence type="ECO:0000256" key="3">
    <source>
        <dbReference type="ARBA" id="ARBA00010787"/>
    </source>
</evidence>
<feature type="region of interest" description="Disordered" evidence="9">
    <location>
        <begin position="339"/>
        <end position="382"/>
    </location>
</feature>
<accession>A0AA40DT52</accession>
<dbReference type="InterPro" id="IPR040152">
    <property type="entry name" value="Atp25"/>
</dbReference>
<comment type="subcellular location">
    <subcellularLocation>
        <location evidence="2 8">Mitochondrion inner membrane</location>
        <topology evidence="2 8">Peripheral membrane protein</topology>
        <orientation evidence="2 8">Matrix side</orientation>
    </subcellularLocation>
</comment>
<evidence type="ECO:0000256" key="5">
    <source>
        <dbReference type="ARBA" id="ARBA00022946"/>
    </source>
</evidence>
<dbReference type="Gene3D" id="3.30.460.10">
    <property type="entry name" value="Beta Polymerase, domain 2"/>
    <property type="match status" value="1"/>
</dbReference>
<comment type="caution">
    <text evidence="10">The sequence shown here is derived from an EMBL/GenBank/DDBJ whole genome shotgun (WGS) entry which is preliminary data.</text>
</comment>
<evidence type="ECO:0000256" key="8">
    <source>
        <dbReference type="RuleBase" id="RU367062"/>
    </source>
</evidence>
<gene>
    <name evidence="10" type="ORF">B0H67DRAFT_580167</name>
</gene>
<keyword evidence="7 8" id="KW-0472">Membrane</keyword>
<dbReference type="AlphaFoldDB" id="A0AA40DT52"/>
<dbReference type="GO" id="GO:0140053">
    <property type="term" value="P:mitochondrial gene expression"/>
    <property type="evidence" value="ECO:0007669"/>
    <property type="project" value="UniProtKB-UniRule"/>
</dbReference>
<keyword evidence="11" id="KW-1185">Reference proteome</keyword>
<dbReference type="FunFam" id="3.30.460.10:FF:000044">
    <property type="entry name" value="ATPase synthesis protein 25, mitochondrial"/>
    <property type="match status" value="1"/>
</dbReference>
<evidence type="ECO:0000256" key="4">
    <source>
        <dbReference type="ARBA" id="ARBA00022792"/>
    </source>
</evidence>
<dbReference type="PANTHER" id="PTHR28087">
    <property type="entry name" value="ATPASE SYNTHESIS PROTEIN 25, MITOCHONDRIAL"/>
    <property type="match status" value="1"/>
</dbReference>
<sequence length="765" mass="85679">MGPARKRLWPESRTVFFLSSSAAARIEYQVHLSPRTYTTSTPREQSLTMSAAPALRAASCSGCRSSALWLIIGNFAGVRVPQLSLRARPFAPAARYSTFRPTARLNQGFAIEERIPEKDENGQPVETGANGSDVPWYLEVEAPRHPTLLTEPTPLPDVPEGSPKLMGPLVKFASDELGLDQLEMLDLRELDPPAGLGPNLIMLFGSARSERHLHVSADRLTRWLRGYGVTAVADGLLGRNELKIKLRRKARKAKLLGTTGLPRGADDGISTGWICINLGTIGSSDVEMEILDEAGLPTGFGVAQTGTTIVVQVMTEARRQELDLEKLWKGMLRRGLEKKDAPVRIQGHKRERYNDEGKKQKRDRRHDPDPDHDPDPVLKDGFEGFEEFGTIKPFNRGANKGRPGRSKPPAAQFYSTLARQSFDAPIDVSHISQTPLAKFASSNYSRQEAIEKLSDILAHDTESKIDLLNQLKTYSESLCHDEAQKELSAGDDGTPPRFLRLFDRAIENLPDAKACEFRLWLQIYGQKFSHDHFNVSRLQKAFQEVQLHSIPLIRDEYLYVLSAIFRKPGGDDAAVRQQSAFAVEVVDAMFTRGEKVLDPDIIATVIQSLVKGGCGTPESARLLTQFEYLLFQPSIPCPSEDTLIQLLDLYFTVKDWDRFWTIWRIPPRYGRARSAKMYAHLYQYLANSNSQTVCADALRWCVSEMVYEQPPIRPAGKLLKDLKACIRIADPSAEPLATSLVPGDRSTEKLAMREFVKLWQRLPSY</sequence>
<name>A0AA40DT52_9PEZI</name>
<proteinExistence type="inferred from homology"/>
<dbReference type="Proteomes" id="UP001172102">
    <property type="component" value="Unassembled WGS sequence"/>
</dbReference>
<comment type="function">
    <text evidence="8">Mitochondrial mRNA stabilization factor.</text>
</comment>
<evidence type="ECO:0000256" key="2">
    <source>
        <dbReference type="ARBA" id="ARBA00004443"/>
    </source>
</evidence>
<evidence type="ECO:0000256" key="7">
    <source>
        <dbReference type="ARBA" id="ARBA00023136"/>
    </source>
</evidence>
<comment type="similarity">
    <text evidence="3 8">Belongs to the ATP25 family.</text>
</comment>
<keyword evidence="4 8" id="KW-0999">Mitochondrion inner membrane</keyword>
<reference evidence="10" key="1">
    <citation type="submission" date="2023-06" db="EMBL/GenBank/DDBJ databases">
        <title>Genome-scale phylogeny and comparative genomics of the fungal order Sordariales.</title>
        <authorList>
            <consortium name="Lawrence Berkeley National Laboratory"/>
            <person name="Hensen N."/>
            <person name="Bonometti L."/>
            <person name="Westerberg I."/>
            <person name="Brannstrom I.O."/>
            <person name="Guillou S."/>
            <person name="Cros-Aarteil S."/>
            <person name="Calhoun S."/>
            <person name="Haridas S."/>
            <person name="Kuo A."/>
            <person name="Mondo S."/>
            <person name="Pangilinan J."/>
            <person name="Riley R."/>
            <person name="Labutti K."/>
            <person name="Andreopoulos B."/>
            <person name="Lipzen A."/>
            <person name="Chen C."/>
            <person name="Yanf M."/>
            <person name="Daum C."/>
            <person name="Ng V."/>
            <person name="Clum A."/>
            <person name="Steindorff A."/>
            <person name="Ohm R."/>
            <person name="Martin F."/>
            <person name="Silar P."/>
            <person name="Natvig D."/>
            <person name="Lalanne C."/>
            <person name="Gautier V."/>
            <person name="Ament-Velasquez S.L."/>
            <person name="Kruys A."/>
            <person name="Hutchinson M.I."/>
            <person name="Powell A.J."/>
            <person name="Barry K."/>
            <person name="Miller A.N."/>
            <person name="Grigoriev I.V."/>
            <person name="Debuchy R."/>
            <person name="Gladieux P."/>
            <person name="Thoren M.H."/>
            <person name="Johannesson H."/>
        </authorList>
    </citation>
    <scope>NUCLEOTIDE SEQUENCE</scope>
    <source>
        <strain evidence="10">SMH4607-1</strain>
    </source>
</reference>
<keyword evidence="6 8" id="KW-0496">Mitochondrion</keyword>
<feature type="compositionally biased region" description="Basic and acidic residues" evidence="9">
    <location>
        <begin position="365"/>
        <end position="382"/>
    </location>
</feature>
<keyword evidence="5 8" id="KW-0809">Transit peptide</keyword>
<dbReference type="PANTHER" id="PTHR28087:SF1">
    <property type="entry name" value="ATPASE SYNTHESIS PROTEIN 25, MITOCHONDRIAL"/>
    <property type="match status" value="1"/>
</dbReference>
<evidence type="ECO:0000256" key="9">
    <source>
        <dbReference type="SAM" id="MobiDB-lite"/>
    </source>
</evidence>
<dbReference type="InterPro" id="IPR043519">
    <property type="entry name" value="NT_sf"/>
</dbReference>
<comment type="function">
    <text evidence="1">Probable mitochondrial mRNA stabilization factor.</text>
</comment>